<reference evidence="1" key="1">
    <citation type="submission" date="2018-02" db="EMBL/GenBank/DDBJ databases">
        <title>Rhizophora mucronata_Transcriptome.</title>
        <authorList>
            <person name="Meera S.P."/>
            <person name="Sreeshan A."/>
            <person name="Augustine A."/>
        </authorList>
    </citation>
    <scope>NUCLEOTIDE SEQUENCE</scope>
    <source>
        <tissue evidence="1">Leaf</tissue>
    </source>
</reference>
<organism evidence="1">
    <name type="scientific">Rhizophora mucronata</name>
    <name type="common">Asiatic mangrove</name>
    <dbReference type="NCBI Taxonomy" id="61149"/>
    <lineage>
        <taxon>Eukaryota</taxon>
        <taxon>Viridiplantae</taxon>
        <taxon>Streptophyta</taxon>
        <taxon>Embryophyta</taxon>
        <taxon>Tracheophyta</taxon>
        <taxon>Spermatophyta</taxon>
        <taxon>Magnoliopsida</taxon>
        <taxon>eudicotyledons</taxon>
        <taxon>Gunneridae</taxon>
        <taxon>Pentapetalae</taxon>
        <taxon>rosids</taxon>
        <taxon>fabids</taxon>
        <taxon>Malpighiales</taxon>
        <taxon>Rhizophoraceae</taxon>
        <taxon>Rhizophora</taxon>
    </lineage>
</organism>
<protein>
    <submittedName>
        <fullName evidence="1">Uncharacterized protein</fullName>
    </submittedName>
</protein>
<dbReference type="EMBL" id="GGEC01059265">
    <property type="protein sequence ID" value="MBX39749.1"/>
    <property type="molecule type" value="Transcribed_RNA"/>
</dbReference>
<name>A0A2P2NB96_RHIMU</name>
<accession>A0A2P2NB96</accession>
<sequence>MGLIGKEARRWLILVPQCFTDLEDNKI</sequence>
<proteinExistence type="predicted"/>
<dbReference type="AlphaFoldDB" id="A0A2P2NB96"/>
<evidence type="ECO:0000313" key="1">
    <source>
        <dbReference type="EMBL" id="MBX39749.1"/>
    </source>
</evidence>